<dbReference type="GO" id="GO:0009103">
    <property type="term" value="P:lipopolysaccharide biosynthetic process"/>
    <property type="evidence" value="ECO:0007669"/>
    <property type="project" value="TreeGrafter"/>
</dbReference>
<evidence type="ECO:0000256" key="1">
    <source>
        <dbReference type="ARBA" id="ARBA00004651"/>
    </source>
</evidence>
<dbReference type="GO" id="GO:0016780">
    <property type="term" value="F:phosphotransferase activity, for other substituted phosphate groups"/>
    <property type="evidence" value="ECO:0007669"/>
    <property type="project" value="InterPro"/>
</dbReference>
<feature type="binding site" evidence="7">
    <location>
        <position position="208"/>
    </location>
    <ligand>
        <name>Mg(2+)</name>
        <dbReference type="ChEBI" id="CHEBI:18420"/>
    </ligand>
</feature>
<evidence type="ECO:0000256" key="2">
    <source>
        <dbReference type="ARBA" id="ARBA00022475"/>
    </source>
</evidence>
<sequence length="335" mass="34608">MPASIPSSTLPVHAPAILGIGALLGAALSALLVRRMIRIAVLDHPVERSSHTRPTPKGGGVGIIAALVTGAVLLHPALGLTLPPSVAVMLLAVAALSVVSWLDDVHQWPATTKLAAQAACSVIVALACAPLAPGPFLVSFLWLMFVTNAVNFIDGLNGLAAGCCAIGAFAIAWCAPTPTLIVEATALSAGILGFLPFNFPRARIFMGDVGSQGVALALGAMALQALRPDDHGLGLLPAALALGIVLYDVAFTLVRRALAGDALMQAHRGHLYQLAQRSLLPATTVTGLYWVISAWGAWCAATLSPLHATLAALVPLPLWTAVVCRQARRTLTTAW</sequence>
<keyword evidence="6 8" id="KW-0472">Membrane</keyword>
<feature type="transmembrane region" description="Helical" evidence="8">
    <location>
        <begin position="180"/>
        <end position="199"/>
    </location>
</feature>
<keyword evidence="5 8" id="KW-1133">Transmembrane helix</keyword>
<evidence type="ECO:0000256" key="6">
    <source>
        <dbReference type="ARBA" id="ARBA00023136"/>
    </source>
</evidence>
<dbReference type="InterPro" id="IPR000715">
    <property type="entry name" value="Glycosyl_transferase_4"/>
</dbReference>
<dbReference type="AlphaFoldDB" id="A0A850P8X0"/>
<dbReference type="Pfam" id="PF00953">
    <property type="entry name" value="Glycos_transf_4"/>
    <property type="match status" value="1"/>
</dbReference>
<feature type="transmembrane region" description="Helical" evidence="8">
    <location>
        <begin position="58"/>
        <end position="78"/>
    </location>
</feature>
<keyword evidence="3 9" id="KW-0808">Transferase</keyword>
<reference evidence="9 10" key="1">
    <citation type="submission" date="2020-06" db="EMBL/GenBank/DDBJ databases">
        <title>Description of novel acetic acid bacteria.</title>
        <authorList>
            <person name="Sombolestani A."/>
        </authorList>
    </citation>
    <scope>NUCLEOTIDE SEQUENCE [LARGE SCALE GENOMIC DNA]</scope>
    <source>
        <strain evidence="9 10">LMG 27010</strain>
    </source>
</reference>
<feature type="transmembrane region" description="Helical" evidence="8">
    <location>
        <begin position="304"/>
        <end position="324"/>
    </location>
</feature>
<keyword evidence="7" id="KW-0460">Magnesium</keyword>
<name>A0A850P8X0_9PROT</name>
<keyword evidence="10" id="KW-1185">Reference proteome</keyword>
<feature type="binding site" evidence="7">
    <location>
        <position position="151"/>
    </location>
    <ligand>
        <name>Mg(2+)</name>
        <dbReference type="ChEBI" id="CHEBI:18420"/>
    </ligand>
</feature>
<keyword evidence="9" id="KW-0328">Glycosyltransferase</keyword>
<dbReference type="PANTHER" id="PTHR22926:SF3">
    <property type="entry name" value="UNDECAPRENYL-PHOSPHATE ALPHA-N-ACETYLGLUCOSAMINYL 1-PHOSPHATE TRANSFERASE"/>
    <property type="match status" value="1"/>
</dbReference>
<dbReference type="RefSeq" id="WP_176613949.1">
    <property type="nucleotide sequence ID" value="NZ_JABXXR010000084.1"/>
</dbReference>
<dbReference type="GO" id="GO:0044038">
    <property type="term" value="P:cell wall macromolecule biosynthetic process"/>
    <property type="evidence" value="ECO:0007669"/>
    <property type="project" value="TreeGrafter"/>
</dbReference>
<feature type="transmembrane region" description="Helical" evidence="8">
    <location>
        <begin position="279"/>
        <end position="298"/>
    </location>
</feature>
<feature type="transmembrane region" description="Helical" evidence="8">
    <location>
        <begin position="235"/>
        <end position="258"/>
    </location>
</feature>
<evidence type="ECO:0000256" key="4">
    <source>
        <dbReference type="ARBA" id="ARBA00022692"/>
    </source>
</evidence>
<dbReference type="GO" id="GO:0005886">
    <property type="term" value="C:plasma membrane"/>
    <property type="evidence" value="ECO:0007669"/>
    <property type="project" value="UniProtKB-SubCell"/>
</dbReference>
<dbReference type="EMBL" id="JABXXR010000084">
    <property type="protein sequence ID" value="NVN41027.1"/>
    <property type="molecule type" value="Genomic_DNA"/>
</dbReference>
<comment type="subcellular location">
    <subcellularLocation>
        <location evidence="1">Cell membrane</location>
        <topology evidence="1">Multi-pass membrane protein</topology>
    </subcellularLocation>
</comment>
<feature type="transmembrane region" description="Helical" evidence="8">
    <location>
        <begin position="155"/>
        <end position="173"/>
    </location>
</feature>
<comment type="cofactor">
    <cofactor evidence="7">
        <name>Mg(2+)</name>
        <dbReference type="ChEBI" id="CHEBI:18420"/>
    </cofactor>
</comment>
<evidence type="ECO:0000313" key="9">
    <source>
        <dbReference type="EMBL" id="NVN41027.1"/>
    </source>
</evidence>
<keyword evidence="7" id="KW-0479">Metal-binding</keyword>
<feature type="transmembrane region" description="Helical" evidence="8">
    <location>
        <begin position="114"/>
        <end position="143"/>
    </location>
</feature>
<dbReference type="PANTHER" id="PTHR22926">
    <property type="entry name" value="PHOSPHO-N-ACETYLMURAMOYL-PENTAPEPTIDE-TRANSFERASE"/>
    <property type="match status" value="1"/>
</dbReference>
<proteinExistence type="predicted"/>
<keyword evidence="2" id="KW-1003">Cell membrane</keyword>
<dbReference type="GO" id="GO:0046872">
    <property type="term" value="F:metal ion binding"/>
    <property type="evidence" value="ECO:0007669"/>
    <property type="project" value="UniProtKB-KW"/>
</dbReference>
<dbReference type="GO" id="GO:0016757">
    <property type="term" value="F:glycosyltransferase activity"/>
    <property type="evidence" value="ECO:0007669"/>
    <property type="project" value="UniProtKB-KW"/>
</dbReference>
<dbReference type="Proteomes" id="UP000585665">
    <property type="component" value="Unassembled WGS sequence"/>
</dbReference>
<evidence type="ECO:0000256" key="7">
    <source>
        <dbReference type="PIRSR" id="PIRSR600715-1"/>
    </source>
</evidence>
<gene>
    <name evidence="9" type="ORF">HUK82_10725</name>
</gene>
<dbReference type="GO" id="GO:0071555">
    <property type="term" value="P:cell wall organization"/>
    <property type="evidence" value="ECO:0007669"/>
    <property type="project" value="TreeGrafter"/>
</dbReference>
<accession>A0A850P8X0</accession>
<comment type="caution">
    <text evidence="9">The sequence shown here is derived from an EMBL/GenBank/DDBJ whole genome shotgun (WGS) entry which is preliminary data.</text>
</comment>
<feature type="transmembrane region" description="Helical" evidence="8">
    <location>
        <begin position="84"/>
        <end position="102"/>
    </location>
</feature>
<organism evidence="9 10">
    <name type="scientific">Ameyamaea chiangmaiensis</name>
    <dbReference type="NCBI Taxonomy" id="442969"/>
    <lineage>
        <taxon>Bacteria</taxon>
        <taxon>Pseudomonadati</taxon>
        <taxon>Pseudomonadota</taxon>
        <taxon>Alphaproteobacteria</taxon>
        <taxon>Acetobacterales</taxon>
        <taxon>Acetobacteraceae</taxon>
        <taxon>Ameyamaea</taxon>
    </lineage>
</organism>
<evidence type="ECO:0000256" key="3">
    <source>
        <dbReference type="ARBA" id="ARBA00022679"/>
    </source>
</evidence>
<evidence type="ECO:0000256" key="5">
    <source>
        <dbReference type="ARBA" id="ARBA00022989"/>
    </source>
</evidence>
<evidence type="ECO:0000313" key="10">
    <source>
        <dbReference type="Proteomes" id="UP000585665"/>
    </source>
</evidence>
<feature type="transmembrane region" description="Helical" evidence="8">
    <location>
        <begin position="12"/>
        <end position="33"/>
    </location>
</feature>
<protein>
    <submittedName>
        <fullName evidence="9">UDP-phosphate alpha N-acetylglucosaminyltransferase</fullName>
    </submittedName>
</protein>
<evidence type="ECO:0000256" key="8">
    <source>
        <dbReference type="SAM" id="Phobius"/>
    </source>
</evidence>
<keyword evidence="4 8" id="KW-0812">Transmembrane</keyword>